<feature type="compositionally biased region" description="Polar residues" evidence="1">
    <location>
        <begin position="322"/>
        <end position="350"/>
    </location>
</feature>
<feature type="compositionally biased region" description="Polar residues" evidence="1">
    <location>
        <begin position="246"/>
        <end position="267"/>
    </location>
</feature>
<dbReference type="AlphaFoldDB" id="F4PYC8"/>
<feature type="region of interest" description="Disordered" evidence="1">
    <location>
        <begin position="509"/>
        <end position="540"/>
    </location>
</feature>
<feature type="compositionally biased region" description="Low complexity" evidence="1">
    <location>
        <begin position="650"/>
        <end position="699"/>
    </location>
</feature>
<organism evidence="2 3">
    <name type="scientific">Cavenderia fasciculata</name>
    <name type="common">Slime mold</name>
    <name type="synonym">Dictyostelium fasciculatum</name>
    <dbReference type="NCBI Taxonomy" id="261658"/>
    <lineage>
        <taxon>Eukaryota</taxon>
        <taxon>Amoebozoa</taxon>
        <taxon>Evosea</taxon>
        <taxon>Eumycetozoa</taxon>
        <taxon>Dictyostelia</taxon>
        <taxon>Acytosteliales</taxon>
        <taxon>Cavenderiaceae</taxon>
        <taxon>Cavenderia</taxon>
    </lineage>
</organism>
<feature type="compositionally biased region" description="Polar residues" evidence="1">
    <location>
        <begin position="385"/>
        <end position="431"/>
    </location>
</feature>
<reference evidence="3" key="1">
    <citation type="journal article" date="2011" name="Genome Res.">
        <title>Phylogeny-wide analysis of social amoeba genomes highlights ancient origins for complex intercellular communication.</title>
        <authorList>
            <person name="Heidel A.J."/>
            <person name="Lawal H.M."/>
            <person name="Felder M."/>
            <person name="Schilde C."/>
            <person name="Helps N.R."/>
            <person name="Tunggal B."/>
            <person name="Rivero F."/>
            <person name="John U."/>
            <person name="Schleicher M."/>
            <person name="Eichinger L."/>
            <person name="Platzer M."/>
            <person name="Noegel A.A."/>
            <person name="Schaap P."/>
            <person name="Gloeckner G."/>
        </authorList>
    </citation>
    <scope>NUCLEOTIDE SEQUENCE [LARGE SCALE GENOMIC DNA]</scope>
    <source>
        <strain evidence="3">SH3</strain>
    </source>
</reference>
<feature type="compositionally biased region" description="Low complexity" evidence="1">
    <location>
        <begin position="736"/>
        <end position="771"/>
    </location>
</feature>
<protein>
    <submittedName>
        <fullName evidence="2">Uncharacterized protein</fullName>
    </submittedName>
</protein>
<dbReference type="Proteomes" id="UP000007797">
    <property type="component" value="Unassembled WGS sequence"/>
</dbReference>
<feature type="region of interest" description="Disordered" evidence="1">
    <location>
        <begin position="246"/>
        <end position="494"/>
    </location>
</feature>
<feature type="compositionally biased region" description="Low complexity" evidence="1">
    <location>
        <begin position="468"/>
        <end position="494"/>
    </location>
</feature>
<sequence>MQGQQVTISGEIIPEKGEQESISHYNSRGDGEFHFVRRKIDTPKNNKIRKNTQGLSWKQNGSDTKIKEGELIIGYKRTLTLQDETKEVKLWEFTLADSSGSEKKDLLLRHFLRDKEDNDQKKLYPDPENNISYTTPDDFNRNPKAYTTIPTPVINHHPYIPQQHHHHHHQQHQVANHPIALPPPSQQLNQYNPNPRPNLRFLEGSYDQMNNQSPTGNSNSNVIYTQPFGHHSGGAGGGYISSSAMQQHQQPFQSTNPYFPTSGNNINDGYHTPHGPYTSYNNIHTSRGNQSDSYVSLPPPPGVNSPQLSSSPRDHSFKDPHSSNQYFYPSPGQQTPQTPNFHNLSSSYPYQQQDQMSHHHQQQHHHQIYPSSNNNSNNNNSNNNTHQSSYGDYSNMYSPIQTNASSSTTNPQNLKPYDRTSSIYSTTSPNYSSRDDSTSHHSSSASSSHQYNSHHSGSTGPNSGGGSSSITPILGSTPPLATNSTPSTSSSFFNQSPLKLHETSLQPFPFKMNVNTPPLTQSPSSMHPVPSSSSSLSPFVFGSSGSPGILPLPTNNASPTRGNRDIFPPFALSSFPFSSSSNVPPTGESSGSSISQQGVASASSQGSQQHRKKRTKSDSDDPSSGATSSPNISTPSLGSICAPFSPPSLTTTTTTTTTTTSSYNGNNNNNNSGSGSGSSNNMHYLSSIKSLTSSTSSSSDIEQLHDDNESDNSHSSSGGGGGHSHFNPMHHHHHSSTTTASAADHYQNNSGSSSNNTGVGSSSSFTSYNNPNKRKEYFD</sequence>
<feature type="compositionally biased region" description="Polar residues" evidence="1">
    <location>
        <begin position="622"/>
        <end position="637"/>
    </location>
</feature>
<dbReference type="GO" id="GO:0006355">
    <property type="term" value="P:regulation of DNA-templated transcription"/>
    <property type="evidence" value="ECO:0007669"/>
    <property type="project" value="InterPro"/>
</dbReference>
<feature type="compositionally biased region" description="Low complexity" evidence="1">
    <location>
        <begin position="522"/>
        <end position="540"/>
    </location>
</feature>
<feature type="compositionally biased region" description="Polar residues" evidence="1">
    <location>
        <begin position="278"/>
        <end position="294"/>
    </location>
</feature>
<evidence type="ECO:0000313" key="3">
    <source>
        <dbReference type="Proteomes" id="UP000007797"/>
    </source>
</evidence>
<proteinExistence type="predicted"/>
<dbReference type="EMBL" id="GL883015">
    <property type="protein sequence ID" value="EGG19395.1"/>
    <property type="molecule type" value="Genomic_DNA"/>
</dbReference>
<dbReference type="OrthoDB" id="21203at2759"/>
<feature type="region of interest" description="Disordered" evidence="1">
    <location>
        <begin position="578"/>
        <end position="779"/>
    </location>
</feature>
<keyword evidence="3" id="KW-1185">Reference proteome</keyword>
<name>F4PYC8_CACFS</name>
<feature type="compositionally biased region" description="Low complexity" evidence="1">
    <location>
        <begin position="371"/>
        <end position="384"/>
    </location>
</feature>
<dbReference type="GO" id="GO:0003677">
    <property type="term" value="F:DNA binding"/>
    <property type="evidence" value="ECO:0007669"/>
    <property type="project" value="InterPro"/>
</dbReference>
<dbReference type="SUPFAM" id="SSF101941">
    <property type="entry name" value="NAC domain"/>
    <property type="match status" value="1"/>
</dbReference>
<feature type="compositionally biased region" description="Low complexity" evidence="1">
    <location>
        <begin position="578"/>
        <end position="608"/>
    </location>
</feature>
<feature type="compositionally biased region" description="Low complexity" evidence="1">
    <location>
        <begin position="440"/>
        <end position="461"/>
    </location>
</feature>
<gene>
    <name evidence="2" type="ORF">DFA_02182</name>
</gene>
<dbReference type="GeneID" id="14871457"/>
<dbReference type="STRING" id="1054147.F4PYC8"/>
<feature type="compositionally biased region" description="Basic residues" evidence="1">
    <location>
        <begin position="358"/>
        <end position="367"/>
    </location>
</feature>
<feature type="region of interest" description="Disordered" evidence="1">
    <location>
        <begin position="118"/>
        <end position="143"/>
    </location>
</feature>
<feature type="region of interest" description="Disordered" evidence="1">
    <location>
        <begin position="1"/>
        <end position="47"/>
    </location>
</feature>
<dbReference type="Gene3D" id="2.170.150.80">
    <property type="entry name" value="NAC domain"/>
    <property type="match status" value="1"/>
</dbReference>
<evidence type="ECO:0000313" key="2">
    <source>
        <dbReference type="EMBL" id="EGG19395.1"/>
    </source>
</evidence>
<dbReference type="RefSeq" id="XP_004357666.1">
    <property type="nucleotide sequence ID" value="XM_004357609.1"/>
</dbReference>
<feature type="region of interest" description="Disordered" evidence="1">
    <location>
        <begin position="162"/>
        <end position="184"/>
    </location>
</feature>
<dbReference type="InterPro" id="IPR036093">
    <property type="entry name" value="NAC_dom_sf"/>
</dbReference>
<dbReference type="KEGG" id="dfa:DFA_02182"/>
<feature type="compositionally biased region" description="Basic and acidic residues" evidence="1">
    <location>
        <begin position="312"/>
        <end position="321"/>
    </location>
</feature>
<evidence type="ECO:0000256" key="1">
    <source>
        <dbReference type="SAM" id="MobiDB-lite"/>
    </source>
</evidence>
<feature type="compositionally biased region" description="Basic and acidic residues" evidence="1">
    <location>
        <begin position="13"/>
        <end position="44"/>
    </location>
</feature>
<dbReference type="OMA" id="TDKHESD"/>
<accession>F4PYC8</accession>